<dbReference type="Gene3D" id="3.80.10.10">
    <property type="entry name" value="Ribonuclease Inhibitor"/>
    <property type="match status" value="1"/>
</dbReference>
<dbReference type="Gene3D" id="1.20.1280.50">
    <property type="match status" value="1"/>
</dbReference>
<name>A0A8H3HCT8_9AGAM</name>
<gene>
    <name evidence="1" type="ORF">RDB_LOCUS115748</name>
</gene>
<reference evidence="1" key="1">
    <citation type="submission" date="2021-01" db="EMBL/GenBank/DDBJ databases">
        <authorList>
            <person name="Kaushik A."/>
        </authorList>
    </citation>
    <scope>NUCLEOTIDE SEQUENCE</scope>
    <source>
        <strain evidence="1">Type strain: AG8-Rh-89/</strain>
    </source>
</reference>
<protein>
    <recommendedName>
        <fullName evidence="3">F-box domain-containing protein</fullName>
    </recommendedName>
</protein>
<dbReference type="AlphaFoldDB" id="A0A8H3HCT8"/>
<evidence type="ECO:0000313" key="1">
    <source>
        <dbReference type="EMBL" id="CAE6519271.1"/>
    </source>
</evidence>
<evidence type="ECO:0000313" key="2">
    <source>
        <dbReference type="Proteomes" id="UP000663850"/>
    </source>
</evidence>
<dbReference type="SUPFAM" id="SSF52047">
    <property type="entry name" value="RNI-like"/>
    <property type="match status" value="1"/>
</dbReference>
<sequence length="463" mass="52475">MSTHEQRDPAPINILPDEILLRIFSILVTWDATYYGHWDSKRRLLEHDRHICKSRGIHATIISRVNTSWRHLVINTSSFWSHIDLYFEHGCWLPLGTLSRQCLRRVKDAPIELHISCGQIHRFYTAAVTIPNYLRDQKITSLILTTLYPAVIQPMVGAYLNEGTRSNLTQLKVELVSSGHDQSAVCVPAAAQTNQEQLTENLLQLDTLRLSGVTMNWTGARFSGLVDLQLHNVRPSPSMDQIYDMLAASPGLHSIELKRLHLKSSSFTGSRPTLRINLPRLSFLSLGGGDCNFVNCFLEVIEPGMGQLCLKLSIPKASSKELESLRVPHNIPTLSLSIPDLPIVLLGQMLSSQKDLTTLALANQYIDDFYVSPNIIGAQHTGLRRVVLRKCRISFTGLRRIASIHSLHSLWLEHCMYAPHVTHPYTLKLPEDELSWLEETVPSLYVDCGYYGWVYSSLPWWLR</sequence>
<accession>A0A8H3HCT8</accession>
<dbReference type="Proteomes" id="UP000663850">
    <property type="component" value="Unassembled WGS sequence"/>
</dbReference>
<organism evidence="1 2">
    <name type="scientific">Rhizoctonia solani</name>
    <dbReference type="NCBI Taxonomy" id="456999"/>
    <lineage>
        <taxon>Eukaryota</taxon>
        <taxon>Fungi</taxon>
        <taxon>Dikarya</taxon>
        <taxon>Basidiomycota</taxon>
        <taxon>Agaricomycotina</taxon>
        <taxon>Agaricomycetes</taxon>
        <taxon>Cantharellales</taxon>
        <taxon>Ceratobasidiaceae</taxon>
        <taxon>Rhizoctonia</taxon>
    </lineage>
</organism>
<dbReference type="EMBL" id="CAJMWZ010006281">
    <property type="protein sequence ID" value="CAE6519271.1"/>
    <property type="molecule type" value="Genomic_DNA"/>
</dbReference>
<dbReference type="InterPro" id="IPR032675">
    <property type="entry name" value="LRR_dom_sf"/>
</dbReference>
<proteinExistence type="predicted"/>
<comment type="caution">
    <text evidence="1">The sequence shown here is derived from an EMBL/GenBank/DDBJ whole genome shotgun (WGS) entry which is preliminary data.</text>
</comment>
<evidence type="ECO:0008006" key="3">
    <source>
        <dbReference type="Google" id="ProtNLM"/>
    </source>
</evidence>